<evidence type="ECO:0000313" key="3">
    <source>
        <dbReference type="Proteomes" id="UP000799779"/>
    </source>
</evidence>
<dbReference type="SMART" id="SM00382">
    <property type="entry name" value="AAA"/>
    <property type="match status" value="1"/>
</dbReference>
<dbReference type="InterPro" id="IPR003593">
    <property type="entry name" value="AAA+_ATPase"/>
</dbReference>
<dbReference type="AlphaFoldDB" id="A0A6A5WEH2"/>
<gene>
    <name evidence="2" type="ORF">P154DRAFT_408445</name>
</gene>
<dbReference type="SUPFAM" id="SSF52540">
    <property type="entry name" value="P-loop containing nucleoside triphosphate hydrolases"/>
    <property type="match status" value="1"/>
</dbReference>
<dbReference type="InterPro" id="IPR056599">
    <property type="entry name" value="AAA_lid_fung"/>
</dbReference>
<proteinExistence type="predicted"/>
<feature type="non-terminal residue" evidence="2">
    <location>
        <position position="1"/>
    </location>
</feature>
<sequence>DLVRGKGQELIILLHGTAPGIGKTATAECMADFVQSPLYPITCEDPGSKALEVETQLSKHFDLASGWDCVMLLDEADVFLAKLGKGDYRHIAIVSVFLRMQGYYKGILFLTTNRIGGFNEVFKPRIHISLFCKKATMAVLNTIIEQTRRANEERGRNFIIDADDIRSFAKEHYRVNSESSRWNGRQIRNAFHTAVAMAEYE</sequence>
<name>A0A6A5WEH2_9PLEO</name>
<dbReference type="InterPro" id="IPR027417">
    <property type="entry name" value="P-loop_NTPase"/>
</dbReference>
<dbReference type="OrthoDB" id="10042665at2759"/>
<organism evidence="2 3">
    <name type="scientific">Amniculicola lignicola CBS 123094</name>
    <dbReference type="NCBI Taxonomy" id="1392246"/>
    <lineage>
        <taxon>Eukaryota</taxon>
        <taxon>Fungi</taxon>
        <taxon>Dikarya</taxon>
        <taxon>Ascomycota</taxon>
        <taxon>Pezizomycotina</taxon>
        <taxon>Dothideomycetes</taxon>
        <taxon>Pleosporomycetidae</taxon>
        <taxon>Pleosporales</taxon>
        <taxon>Amniculicolaceae</taxon>
        <taxon>Amniculicola</taxon>
    </lineage>
</organism>
<evidence type="ECO:0000259" key="1">
    <source>
        <dbReference type="SMART" id="SM00382"/>
    </source>
</evidence>
<keyword evidence="2" id="KW-0378">Hydrolase</keyword>
<accession>A0A6A5WEH2</accession>
<dbReference type="PANTHER" id="PTHR46411:SF2">
    <property type="entry name" value="AAA+ ATPASE DOMAIN-CONTAINING PROTEIN"/>
    <property type="match status" value="1"/>
</dbReference>
<dbReference type="Gene3D" id="3.40.50.300">
    <property type="entry name" value="P-loop containing nucleotide triphosphate hydrolases"/>
    <property type="match status" value="1"/>
</dbReference>
<dbReference type="PANTHER" id="PTHR46411">
    <property type="entry name" value="FAMILY ATPASE, PUTATIVE-RELATED"/>
    <property type="match status" value="1"/>
</dbReference>
<dbReference type="Pfam" id="PF23232">
    <property type="entry name" value="AAA_lid_13"/>
    <property type="match status" value="1"/>
</dbReference>
<reference evidence="2" key="1">
    <citation type="journal article" date="2020" name="Stud. Mycol.">
        <title>101 Dothideomycetes genomes: a test case for predicting lifestyles and emergence of pathogens.</title>
        <authorList>
            <person name="Haridas S."/>
            <person name="Albert R."/>
            <person name="Binder M."/>
            <person name="Bloem J."/>
            <person name="Labutti K."/>
            <person name="Salamov A."/>
            <person name="Andreopoulos B."/>
            <person name="Baker S."/>
            <person name="Barry K."/>
            <person name="Bills G."/>
            <person name="Bluhm B."/>
            <person name="Cannon C."/>
            <person name="Castanera R."/>
            <person name="Culley D."/>
            <person name="Daum C."/>
            <person name="Ezra D."/>
            <person name="Gonzalez J."/>
            <person name="Henrissat B."/>
            <person name="Kuo A."/>
            <person name="Liang C."/>
            <person name="Lipzen A."/>
            <person name="Lutzoni F."/>
            <person name="Magnuson J."/>
            <person name="Mondo S."/>
            <person name="Nolan M."/>
            <person name="Ohm R."/>
            <person name="Pangilinan J."/>
            <person name="Park H.-J."/>
            <person name="Ramirez L."/>
            <person name="Alfaro M."/>
            <person name="Sun H."/>
            <person name="Tritt A."/>
            <person name="Yoshinaga Y."/>
            <person name="Zwiers L.-H."/>
            <person name="Turgeon B."/>
            <person name="Goodwin S."/>
            <person name="Spatafora J."/>
            <person name="Crous P."/>
            <person name="Grigoriev I."/>
        </authorList>
    </citation>
    <scope>NUCLEOTIDE SEQUENCE</scope>
    <source>
        <strain evidence="2">CBS 123094</strain>
    </source>
</reference>
<dbReference type="GO" id="GO:0016887">
    <property type="term" value="F:ATP hydrolysis activity"/>
    <property type="evidence" value="ECO:0007669"/>
    <property type="project" value="InterPro"/>
</dbReference>
<feature type="domain" description="AAA+ ATPase" evidence="1">
    <location>
        <begin position="8"/>
        <end position="132"/>
    </location>
</feature>
<dbReference type="GO" id="GO:0005524">
    <property type="term" value="F:ATP binding"/>
    <property type="evidence" value="ECO:0007669"/>
    <property type="project" value="InterPro"/>
</dbReference>
<protein>
    <submittedName>
        <fullName evidence="2">P-loop containing nucleoside triphosphate hydrolase protein</fullName>
    </submittedName>
</protein>
<dbReference type="EMBL" id="ML977630">
    <property type="protein sequence ID" value="KAF1996046.1"/>
    <property type="molecule type" value="Genomic_DNA"/>
</dbReference>
<dbReference type="InterPro" id="IPR003959">
    <property type="entry name" value="ATPase_AAA_core"/>
</dbReference>
<evidence type="ECO:0000313" key="2">
    <source>
        <dbReference type="EMBL" id="KAF1996046.1"/>
    </source>
</evidence>
<keyword evidence="3" id="KW-1185">Reference proteome</keyword>
<dbReference type="Pfam" id="PF00004">
    <property type="entry name" value="AAA"/>
    <property type="match status" value="1"/>
</dbReference>
<dbReference type="Proteomes" id="UP000799779">
    <property type="component" value="Unassembled WGS sequence"/>
</dbReference>
<feature type="non-terminal residue" evidence="2">
    <location>
        <position position="201"/>
    </location>
</feature>